<evidence type="ECO:0000256" key="1">
    <source>
        <dbReference type="ARBA" id="ARBA00009981"/>
    </source>
</evidence>
<dbReference type="InterPro" id="IPR006442">
    <property type="entry name" value="Antitoxin_Phd/YefM"/>
</dbReference>
<comment type="similarity">
    <text evidence="1 2">Belongs to the phD/YefM antitoxin family.</text>
</comment>
<dbReference type="RefSeq" id="WP_343893495.1">
    <property type="nucleotide sequence ID" value="NZ_BAAAFZ010000007.1"/>
</dbReference>
<evidence type="ECO:0000256" key="2">
    <source>
        <dbReference type="RuleBase" id="RU362080"/>
    </source>
</evidence>
<comment type="caution">
    <text evidence="3">The sequence shown here is derived from an EMBL/GenBank/DDBJ whole genome shotgun (WGS) entry which is preliminary data.</text>
</comment>
<accession>A0ABN1ELI2</accession>
<dbReference type="Pfam" id="PF02604">
    <property type="entry name" value="PhdYeFM_antitox"/>
    <property type="match status" value="1"/>
</dbReference>
<dbReference type="PANTHER" id="PTHR35377">
    <property type="entry name" value="ANTITOXIN VAPB49-RELATED-RELATED"/>
    <property type="match status" value="1"/>
</dbReference>
<dbReference type="Proteomes" id="UP001501588">
    <property type="component" value="Unassembled WGS sequence"/>
</dbReference>
<protein>
    <recommendedName>
        <fullName evidence="2">Antitoxin</fullName>
    </recommendedName>
</protein>
<name>A0ABN1ELI2_9PROT</name>
<reference evidence="3 4" key="1">
    <citation type="journal article" date="2019" name="Int. J. Syst. Evol. Microbiol.">
        <title>The Global Catalogue of Microorganisms (GCM) 10K type strain sequencing project: providing services to taxonomists for standard genome sequencing and annotation.</title>
        <authorList>
            <consortium name="The Broad Institute Genomics Platform"/>
            <consortium name="The Broad Institute Genome Sequencing Center for Infectious Disease"/>
            <person name="Wu L."/>
            <person name="Ma J."/>
        </authorList>
    </citation>
    <scope>NUCLEOTIDE SEQUENCE [LARGE SCALE GENOMIC DNA]</scope>
    <source>
        <strain evidence="3 4">JCM 9933</strain>
    </source>
</reference>
<dbReference type="InterPro" id="IPR051416">
    <property type="entry name" value="phD-YefM_TA_antitoxins"/>
</dbReference>
<gene>
    <name evidence="3" type="ORF">GCM10009416_04320</name>
</gene>
<dbReference type="InterPro" id="IPR036165">
    <property type="entry name" value="YefM-like_sf"/>
</dbReference>
<evidence type="ECO:0000313" key="4">
    <source>
        <dbReference type="Proteomes" id="UP001501588"/>
    </source>
</evidence>
<proteinExistence type="inferred from homology"/>
<dbReference type="Gene3D" id="3.40.1620.10">
    <property type="entry name" value="YefM-like domain"/>
    <property type="match status" value="1"/>
</dbReference>
<dbReference type="EMBL" id="BAAAFZ010000007">
    <property type="protein sequence ID" value="GAA0569168.1"/>
    <property type="molecule type" value="Genomic_DNA"/>
</dbReference>
<evidence type="ECO:0000313" key="3">
    <source>
        <dbReference type="EMBL" id="GAA0569168.1"/>
    </source>
</evidence>
<dbReference type="SUPFAM" id="SSF143120">
    <property type="entry name" value="YefM-like"/>
    <property type="match status" value="1"/>
</dbReference>
<dbReference type="PANTHER" id="PTHR35377:SF8">
    <property type="entry name" value="ANTITOXIN VAPB22"/>
    <property type="match status" value="1"/>
</dbReference>
<organism evidence="3 4">
    <name type="scientific">Craurococcus roseus</name>
    <dbReference type="NCBI Taxonomy" id="77585"/>
    <lineage>
        <taxon>Bacteria</taxon>
        <taxon>Pseudomonadati</taxon>
        <taxon>Pseudomonadota</taxon>
        <taxon>Alphaproteobacteria</taxon>
        <taxon>Acetobacterales</taxon>
        <taxon>Acetobacteraceae</taxon>
        <taxon>Craurococcus</taxon>
    </lineage>
</organism>
<comment type="function">
    <text evidence="2">Antitoxin component of a type II toxin-antitoxin (TA) system.</text>
</comment>
<sequence length="82" mass="9226">MEVGVHEAKSRLIALLKRVEQGEEIVITRHGRVVARLVPISNTAPQKARRAAMARIRARAAARRAGSFDWSEWKALRDEGRP</sequence>
<dbReference type="NCBIfam" id="TIGR01552">
    <property type="entry name" value="phd_fam"/>
    <property type="match status" value="1"/>
</dbReference>
<keyword evidence="4" id="KW-1185">Reference proteome</keyword>